<dbReference type="RefSeq" id="WP_063426791.1">
    <property type="nucleotide sequence ID" value="NZ_CP050951.1"/>
</dbReference>
<evidence type="ECO:0000313" key="1">
    <source>
        <dbReference type="EMBL" id="QJQ11359.1"/>
    </source>
</evidence>
<dbReference type="AlphaFoldDB" id="A0AAP9SQ34"/>
<organism evidence="1 2">
    <name type="scientific">Pseudomonas putida</name>
    <name type="common">Arthrobacter siderocapsulatus</name>
    <dbReference type="NCBI Taxonomy" id="303"/>
    <lineage>
        <taxon>Bacteria</taxon>
        <taxon>Pseudomonadati</taxon>
        <taxon>Pseudomonadota</taxon>
        <taxon>Gammaproteobacteria</taxon>
        <taxon>Pseudomonadales</taxon>
        <taxon>Pseudomonadaceae</taxon>
        <taxon>Pseudomonas</taxon>
    </lineage>
</organism>
<name>A0AAP9SQ34_PSEPU</name>
<gene>
    <name evidence="1" type="ORF">A3L25_018680</name>
</gene>
<reference evidence="1 2" key="2">
    <citation type="submission" date="2020-04" db="EMBL/GenBank/DDBJ databases">
        <title>Complete genome sequence of Pseudomonas putida strain JQ581.</title>
        <authorList>
            <person name="Mu Y."/>
        </authorList>
    </citation>
    <scope>NUCLEOTIDE SEQUENCE [LARGE SCALE GENOMIC DNA]</scope>
    <source>
        <strain evidence="1 2">JQ581</strain>
    </source>
</reference>
<dbReference type="Proteomes" id="UP000076857">
    <property type="component" value="Chromosome"/>
</dbReference>
<accession>A0AAP9SQ34</accession>
<dbReference type="EMBL" id="CP050951">
    <property type="protein sequence ID" value="QJQ11359.1"/>
    <property type="molecule type" value="Genomic_DNA"/>
</dbReference>
<sequence length="209" mass="23713">MTQFYLQDSRPHAYVGDGLSFWGFGGSGYVTDLGKAQLFTRDGPLDHRETDIPWPKDYIDARARIGVDCQYVEIREALDQHPDAAEFYMQKPKAWNGNNLIWLKADGSFTSDLSKAVRVARAHTINMIGRCGQTGGIAWPCDYVDAHSRRLVERDDVDIKDALRGTGIVLPKQQKPRMMMFNCAGCGRFVSDQQRFEHNCRHCGQDNRP</sequence>
<reference evidence="1 2" key="1">
    <citation type="submission" date="2016-04" db="EMBL/GenBank/DDBJ databases">
        <authorList>
            <person name="Qiu J."/>
        </authorList>
    </citation>
    <scope>NUCLEOTIDE SEQUENCE [LARGE SCALE GENOMIC DNA]</scope>
    <source>
        <strain evidence="1 2">JQ581</strain>
    </source>
</reference>
<evidence type="ECO:0000313" key="2">
    <source>
        <dbReference type="Proteomes" id="UP000076857"/>
    </source>
</evidence>
<protein>
    <submittedName>
        <fullName evidence="1">Uncharacterized protein</fullName>
    </submittedName>
</protein>
<proteinExistence type="predicted"/>